<reference evidence="10" key="2">
    <citation type="submission" date="2014-03" db="EMBL/GenBank/DDBJ databases">
        <title>The whipworm genome and dual-species transcriptomics of an intimate host-pathogen interaction.</title>
        <authorList>
            <person name="Foth B.J."/>
            <person name="Tsai I.J."/>
            <person name="Reid A.J."/>
            <person name="Bancroft A.J."/>
            <person name="Nichol S."/>
            <person name="Tracey A."/>
            <person name="Holroyd N."/>
            <person name="Cotton J.A."/>
            <person name="Stanley E.J."/>
            <person name="Zarowiecki M."/>
            <person name="Liu J.Z."/>
            <person name="Huckvale T."/>
            <person name="Cooper P.J."/>
            <person name="Grencis R.K."/>
            <person name="Berriman M."/>
        </authorList>
    </citation>
    <scope>NUCLEOTIDE SEQUENCE [LARGE SCALE GENOMIC DNA]</scope>
    <source>
        <strain evidence="10">Edinburgh</strain>
    </source>
</reference>
<name>A0A5S6PZ63_TRIMR</name>
<comment type="subcellular location">
    <subcellularLocation>
        <location evidence="6">Cell projection</location>
        <location evidence="6">Pseudopodium</location>
    </subcellularLocation>
    <subcellularLocation>
        <location evidence="1">Cytoplasm</location>
        <location evidence="1">Cytoskeleton</location>
    </subcellularLocation>
</comment>
<proteinExistence type="predicted"/>
<dbReference type="InterPro" id="IPR051155">
    <property type="entry name" value="Nematode_MSP"/>
</dbReference>
<dbReference type="PROSITE" id="PS50202">
    <property type="entry name" value="MSP"/>
    <property type="match status" value="1"/>
</dbReference>
<evidence type="ECO:0000256" key="2">
    <source>
        <dbReference type="ARBA" id="ARBA00022490"/>
    </source>
</evidence>
<evidence type="ECO:0000313" key="10">
    <source>
        <dbReference type="Proteomes" id="UP000046395"/>
    </source>
</evidence>
<dbReference type="PANTHER" id="PTHR22920:SF7">
    <property type="entry name" value="MSP DOMAIN-CONTAINING PROTEIN-RELATED"/>
    <property type="match status" value="1"/>
</dbReference>
<dbReference type="InterPro" id="IPR000535">
    <property type="entry name" value="MSP_dom"/>
</dbReference>
<keyword evidence="10" id="KW-1185">Reference proteome</keyword>
<evidence type="ECO:0000256" key="3">
    <source>
        <dbReference type="ARBA" id="ARBA00023212"/>
    </source>
</evidence>
<evidence type="ECO:0000256" key="6">
    <source>
        <dbReference type="ARBA" id="ARBA00037818"/>
    </source>
</evidence>
<dbReference type="GO" id="GO:0005856">
    <property type="term" value="C:cytoskeleton"/>
    <property type="evidence" value="ECO:0007669"/>
    <property type="project" value="UniProtKB-SubCell"/>
</dbReference>
<accession>A0A5S6PZ63</accession>
<dbReference type="Gene3D" id="2.60.40.10">
    <property type="entry name" value="Immunoglobulins"/>
    <property type="match status" value="1"/>
</dbReference>
<evidence type="ECO:0000256" key="1">
    <source>
        <dbReference type="ARBA" id="ARBA00004245"/>
    </source>
</evidence>
<dbReference type="STRING" id="70415.A0A5S6PZ63"/>
<reference evidence="10" key="1">
    <citation type="submission" date="2013-11" db="EMBL/GenBank/DDBJ databases">
        <authorList>
            <person name="Aslett M."/>
        </authorList>
    </citation>
    <scope>NUCLEOTIDE SEQUENCE [LARGE SCALE GENOMIC DNA]</scope>
    <source>
        <strain evidence="10">Edinburgh</strain>
    </source>
</reference>
<protein>
    <recommendedName>
        <fullName evidence="7">Major sperm protein</fullName>
    </recommendedName>
</protein>
<comment type="function">
    <text evidence="5 7">Central component in molecular interactions underlying sperm crawling. Forms an extensive filament system that extends from sperm villipoda, along the leading edge of the pseudopod.</text>
</comment>
<evidence type="ECO:0000313" key="11">
    <source>
        <dbReference type="WBParaSite" id="TMUE_0000000248.1"/>
    </source>
</evidence>
<feature type="domain" description="MSP" evidence="9">
    <location>
        <begin position="16"/>
        <end position="132"/>
    </location>
</feature>
<dbReference type="SUPFAM" id="SSF49354">
    <property type="entry name" value="PapD-like"/>
    <property type="match status" value="1"/>
</dbReference>
<evidence type="ECO:0000256" key="7">
    <source>
        <dbReference type="RuleBase" id="RU003425"/>
    </source>
</evidence>
<feature type="compositionally biased region" description="Basic and acidic residues" evidence="8">
    <location>
        <begin position="15"/>
        <end position="25"/>
    </location>
</feature>
<evidence type="ECO:0000259" key="9">
    <source>
        <dbReference type="PROSITE" id="PS50202"/>
    </source>
</evidence>
<dbReference type="Proteomes" id="UP000046395">
    <property type="component" value="Unassembled WGS sequence"/>
</dbReference>
<dbReference type="GO" id="GO:0031143">
    <property type="term" value="C:pseudopodium"/>
    <property type="evidence" value="ECO:0007669"/>
    <property type="project" value="UniProtKB-SubCell"/>
</dbReference>
<dbReference type="Pfam" id="PF00635">
    <property type="entry name" value="Motile_Sperm"/>
    <property type="match status" value="1"/>
</dbReference>
<dbReference type="InterPro" id="IPR008962">
    <property type="entry name" value="PapD-like_sf"/>
</dbReference>
<evidence type="ECO:0000256" key="4">
    <source>
        <dbReference type="ARBA" id="ARBA00023273"/>
    </source>
</evidence>
<keyword evidence="3 7" id="KW-0206">Cytoskeleton</keyword>
<evidence type="ECO:0000256" key="8">
    <source>
        <dbReference type="SAM" id="MobiDB-lite"/>
    </source>
</evidence>
<sequence length="132" mass="15052">MGDQQPAEGAPTDADELRTEPDKRISFNSPFATRQKSCLRLHNVCDKPLMWIIKTTMSSRFYVQPTCGALEPKASTNVNIAMLPFTYKPGMNDRVTVQSCIIPDGNEKKFDMDFLQKCEIVKRKAIPIHYHF</sequence>
<dbReference type="PANTHER" id="PTHR22920">
    <property type="entry name" value="MAJOR SPERM PROTEIN"/>
    <property type="match status" value="1"/>
</dbReference>
<feature type="region of interest" description="Disordered" evidence="8">
    <location>
        <begin position="1"/>
        <end position="26"/>
    </location>
</feature>
<keyword evidence="4" id="KW-0966">Cell projection</keyword>
<reference evidence="11 12" key="3">
    <citation type="submission" date="2019-12" db="UniProtKB">
        <authorList>
            <consortium name="WormBaseParasite"/>
        </authorList>
    </citation>
    <scope>IDENTIFICATION</scope>
</reference>
<evidence type="ECO:0000256" key="5">
    <source>
        <dbReference type="ARBA" id="ARBA00037744"/>
    </source>
</evidence>
<dbReference type="WBParaSite" id="TMUE_3000013042.1">
    <property type="protein sequence ID" value="TMUE_3000013042.1"/>
    <property type="gene ID" value="WBGene00287122"/>
</dbReference>
<organism evidence="10 11">
    <name type="scientific">Trichuris muris</name>
    <name type="common">Mouse whipworm</name>
    <dbReference type="NCBI Taxonomy" id="70415"/>
    <lineage>
        <taxon>Eukaryota</taxon>
        <taxon>Metazoa</taxon>
        <taxon>Ecdysozoa</taxon>
        <taxon>Nematoda</taxon>
        <taxon>Enoplea</taxon>
        <taxon>Dorylaimia</taxon>
        <taxon>Trichinellida</taxon>
        <taxon>Trichuridae</taxon>
        <taxon>Trichuris</taxon>
    </lineage>
</organism>
<dbReference type="WBParaSite" id="TMUE_0000000248.1">
    <property type="protein sequence ID" value="TMUE_0000000248.1"/>
    <property type="gene ID" value="WBGene00296189"/>
</dbReference>
<dbReference type="AlphaFoldDB" id="A0A5S6PZ63"/>
<evidence type="ECO:0000313" key="12">
    <source>
        <dbReference type="WBParaSite" id="TMUE_3000013042.1"/>
    </source>
</evidence>
<keyword evidence="2" id="KW-0963">Cytoplasm</keyword>
<dbReference type="InterPro" id="IPR013783">
    <property type="entry name" value="Ig-like_fold"/>
</dbReference>